<evidence type="ECO:0000313" key="6">
    <source>
        <dbReference type="EMBL" id="KAG8084499.1"/>
    </source>
</evidence>
<dbReference type="PANTHER" id="PTHR32295">
    <property type="entry name" value="IQ-DOMAIN 5-RELATED"/>
    <property type="match status" value="1"/>
</dbReference>
<dbReference type="Proteomes" id="UP000729402">
    <property type="component" value="Unassembled WGS sequence"/>
</dbReference>
<protein>
    <recommendedName>
        <fullName evidence="5">DUF4005 domain-containing protein</fullName>
    </recommendedName>
</protein>
<comment type="subunit">
    <text evidence="3">Binds to multiple calmodulin (CaM) in the presence of Ca(2+) and CaM-like proteins.</text>
</comment>
<dbReference type="Pfam" id="PF00612">
    <property type="entry name" value="IQ"/>
    <property type="match status" value="1"/>
</dbReference>
<proteinExistence type="inferred from homology"/>
<accession>A0A8J5W864</accession>
<dbReference type="AlphaFoldDB" id="A0A8J5W864"/>
<feature type="compositionally biased region" description="Polar residues" evidence="4">
    <location>
        <begin position="508"/>
        <end position="524"/>
    </location>
</feature>
<dbReference type="PROSITE" id="PS50096">
    <property type="entry name" value="IQ"/>
    <property type="match status" value="1"/>
</dbReference>
<evidence type="ECO:0000313" key="7">
    <source>
        <dbReference type="Proteomes" id="UP000729402"/>
    </source>
</evidence>
<feature type="compositionally biased region" description="Pro residues" evidence="4">
    <location>
        <begin position="530"/>
        <end position="544"/>
    </location>
</feature>
<dbReference type="EMBL" id="JAAALK010000082">
    <property type="protein sequence ID" value="KAG8084499.1"/>
    <property type="molecule type" value="Genomic_DNA"/>
</dbReference>
<reference evidence="6" key="1">
    <citation type="journal article" date="2021" name="bioRxiv">
        <title>Whole Genome Assembly and Annotation of Northern Wild Rice, Zizania palustris L., Supports a Whole Genome Duplication in the Zizania Genus.</title>
        <authorList>
            <person name="Haas M."/>
            <person name="Kono T."/>
            <person name="Macchietto M."/>
            <person name="Millas R."/>
            <person name="McGilp L."/>
            <person name="Shao M."/>
            <person name="Duquette J."/>
            <person name="Hirsch C.N."/>
            <person name="Kimball J."/>
        </authorList>
    </citation>
    <scope>NUCLEOTIDE SEQUENCE</scope>
    <source>
        <tissue evidence="6">Fresh leaf tissue</tissue>
    </source>
</reference>
<sequence length="663" mass="71926">MGKKGKWFGAVKKVFSPESKEKKEERLRRRLAASSPNPPDLTPAASLEVNVSVPPPPSPPTVHQTEEGKVPEVEQEQSKHVTVEAAPAAPAQALALPPGVSREELAAIKIQTAFRGYLARRALRALRGLVRLKSLVEGNSVKRQAASTLRCMQTLARVQSQIRSRRLKMSEENQALQRQLLLKQELESLRMGEQWDDSTQSREQIEASLVSRQEATVRRERALAYAFSHQWKSTSRAVNPMFVDSNNPQWGWSWLERWMAAKPLEGRAGAEKESNGNTDHGSVKSASLNLGEGEITKAFNRRGSKPDKASPTTTPKLTRPAPAASHKSPSTPSSAKVTPILVRKKPATPKNGLSRQADDDDARSVFSVQSERPRRHSIATSTVRDDDESLASSPSVPSYMAPTKSAKAKLRLQGSAVTDDGAETPEKGGGCGGSAKKKLSFQAGMASPSPMRRHSGPPKVEVVAKDIAMQPQPEKALVINGGSNYSSVRLGRARAQRDRAPLSKTARPAQNQKNPVHPSTTSLPAQRAYPSPPRPRATRLPPPRAAAARRASGGRHRAPRLRRPSRSPEAGKTAQPPIPPRLDRAQRASLRLGPPPRAEPRAAATARRASGGRHRAPRLRRPSRSPEAGKRPANPLGFLGFWPPRASSTEPRSPSGERGAPAS</sequence>
<feature type="region of interest" description="Disordered" evidence="4">
    <location>
        <begin position="1"/>
        <end position="69"/>
    </location>
</feature>
<keyword evidence="1" id="KW-0112">Calmodulin-binding</keyword>
<feature type="compositionally biased region" description="Basic residues" evidence="4">
    <location>
        <begin position="552"/>
        <end position="565"/>
    </location>
</feature>
<evidence type="ECO:0000256" key="1">
    <source>
        <dbReference type="ARBA" id="ARBA00022860"/>
    </source>
</evidence>
<keyword evidence="7" id="KW-1185">Reference proteome</keyword>
<evidence type="ECO:0000256" key="2">
    <source>
        <dbReference type="ARBA" id="ARBA00024341"/>
    </source>
</evidence>
<name>A0A8J5W864_ZIZPA</name>
<feature type="compositionally biased region" description="Basic and acidic residues" evidence="4">
    <location>
        <begin position="18"/>
        <end position="27"/>
    </location>
</feature>
<feature type="compositionally biased region" description="Polar residues" evidence="4">
    <location>
        <begin position="327"/>
        <end position="336"/>
    </location>
</feature>
<dbReference type="SMART" id="SM00015">
    <property type="entry name" value="IQ"/>
    <property type="match status" value="1"/>
</dbReference>
<evidence type="ECO:0000259" key="5">
    <source>
        <dbReference type="Pfam" id="PF13178"/>
    </source>
</evidence>
<organism evidence="6 7">
    <name type="scientific">Zizania palustris</name>
    <name type="common">Northern wild rice</name>
    <dbReference type="NCBI Taxonomy" id="103762"/>
    <lineage>
        <taxon>Eukaryota</taxon>
        <taxon>Viridiplantae</taxon>
        <taxon>Streptophyta</taxon>
        <taxon>Embryophyta</taxon>
        <taxon>Tracheophyta</taxon>
        <taxon>Spermatophyta</taxon>
        <taxon>Magnoliopsida</taxon>
        <taxon>Liliopsida</taxon>
        <taxon>Poales</taxon>
        <taxon>Poaceae</taxon>
        <taxon>BOP clade</taxon>
        <taxon>Oryzoideae</taxon>
        <taxon>Oryzeae</taxon>
        <taxon>Zizaniinae</taxon>
        <taxon>Zizania</taxon>
    </lineage>
</organism>
<feature type="region of interest" description="Disordered" evidence="4">
    <location>
        <begin position="266"/>
        <end position="459"/>
    </location>
</feature>
<dbReference type="OrthoDB" id="1923765at2759"/>
<gene>
    <name evidence="6" type="ORF">GUJ93_ZPchr0010g8845</name>
</gene>
<dbReference type="GO" id="GO:0005516">
    <property type="term" value="F:calmodulin binding"/>
    <property type="evidence" value="ECO:0007669"/>
    <property type="project" value="UniProtKB-KW"/>
</dbReference>
<reference evidence="6" key="2">
    <citation type="submission" date="2021-02" db="EMBL/GenBank/DDBJ databases">
        <authorList>
            <person name="Kimball J.A."/>
            <person name="Haas M.W."/>
            <person name="Macchietto M."/>
            <person name="Kono T."/>
            <person name="Duquette J."/>
            <person name="Shao M."/>
        </authorList>
    </citation>
    <scope>NUCLEOTIDE SEQUENCE</scope>
    <source>
        <tissue evidence="6">Fresh leaf tissue</tissue>
    </source>
</reference>
<dbReference type="InterPro" id="IPR000048">
    <property type="entry name" value="IQ_motif_EF-hand-BS"/>
</dbReference>
<evidence type="ECO:0000256" key="3">
    <source>
        <dbReference type="ARBA" id="ARBA00024378"/>
    </source>
</evidence>
<feature type="domain" description="DUF4005" evidence="5">
    <location>
        <begin position="381"/>
        <end position="445"/>
    </location>
</feature>
<comment type="similarity">
    <text evidence="2">Belongs to the IQD family.</text>
</comment>
<evidence type="ECO:0000256" key="4">
    <source>
        <dbReference type="SAM" id="MobiDB-lite"/>
    </source>
</evidence>
<comment type="caution">
    <text evidence="6">The sequence shown here is derived from an EMBL/GenBank/DDBJ whole genome shotgun (WGS) entry which is preliminary data.</text>
</comment>
<dbReference type="InterPro" id="IPR025064">
    <property type="entry name" value="DUF4005"/>
</dbReference>
<feature type="compositionally biased region" description="Basic residues" evidence="4">
    <location>
        <begin position="610"/>
        <end position="623"/>
    </location>
</feature>
<feature type="compositionally biased region" description="Polar residues" evidence="4">
    <location>
        <begin position="275"/>
        <end position="288"/>
    </location>
</feature>
<feature type="region of interest" description="Disordered" evidence="4">
    <location>
        <begin position="474"/>
        <end position="663"/>
    </location>
</feature>
<dbReference type="PANTHER" id="PTHR32295:SF216">
    <property type="entry name" value="PROTEIN IQ-DOMAIN 3"/>
    <property type="match status" value="1"/>
</dbReference>
<dbReference type="Pfam" id="PF13178">
    <property type="entry name" value="DUF4005"/>
    <property type="match status" value="1"/>
</dbReference>